<dbReference type="RefSeq" id="XP_001746962.1">
    <property type="nucleotide sequence ID" value="XM_001746910.1"/>
</dbReference>
<dbReference type="FunCoup" id="A9V2G1">
    <property type="interactions" value="1053"/>
</dbReference>
<dbReference type="InterPro" id="IPR005339">
    <property type="entry name" value="GINS_Psf1"/>
</dbReference>
<feature type="region of interest" description="Disordered" evidence="1">
    <location>
        <begin position="1"/>
        <end position="25"/>
    </location>
</feature>
<dbReference type="Gene3D" id="1.20.58.1030">
    <property type="match status" value="2"/>
</dbReference>
<dbReference type="AlphaFoldDB" id="A9V2G1"/>
<evidence type="ECO:0000259" key="2">
    <source>
        <dbReference type="Pfam" id="PF24997"/>
    </source>
</evidence>
<dbReference type="eggNOG" id="KOG3303">
    <property type="taxonomic scope" value="Eukaryota"/>
</dbReference>
<proteinExistence type="predicted"/>
<dbReference type="CDD" id="cd21696">
    <property type="entry name" value="GINS_B_Psf1"/>
    <property type="match status" value="1"/>
</dbReference>
<organism evidence="3 4">
    <name type="scientific">Monosiga brevicollis</name>
    <name type="common">Choanoflagellate</name>
    <dbReference type="NCBI Taxonomy" id="81824"/>
    <lineage>
        <taxon>Eukaryota</taxon>
        <taxon>Choanoflagellata</taxon>
        <taxon>Craspedida</taxon>
        <taxon>Salpingoecidae</taxon>
        <taxon>Monosiga</taxon>
    </lineage>
</organism>
<evidence type="ECO:0000313" key="4">
    <source>
        <dbReference type="Proteomes" id="UP000001357"/>
    </source>
</evidence>
<dbReference type="Pfam" id="PF24997">
    <property type="entry name" value="PSF1_C"/>
    <property type="match status" value="1"/>
</dbReference>
<evidence type="ECO:0000256" key="1">
    <source>
        <dbReference type="SAM" id="MobiDB-lite"/>
    </source>
</evidence>
<dbReference type="GO" id="GO:0000811">
    <property type="term" value="C:GINS complex"/>
    <property type="evidence" value="ECO:0000318"/>
    <property type="project" value="GO_Central"/>
</dbReference>
<dbReference type="KEGG" id="mbr:MONBRDRAFT_32908"/>
<dbReference type="SUPFAM" id="SSF158573">
    <property type="entry name" value="GINS helical bundle-like"/>
    <property type="match status" value="1"/>
</dbReference>
<dbReference type="GO" id="GO:1902983">
    <property type="term" value="P:DNA strand elongation involved in mitotic DNA replication"/>
    <property type="evidence" value="ECO:0000318"/>
    <property type="project" value="GO_Central"/>
</dbReference>
<protein>
    <recommendedName>
        <fullName evidence="2">DNA replication complex GINS protein PSF1 C-terminal domain-containing protein</fullName>
    </recommendedName>
</protein>
<feature type="domain" description="DNA replication complex GINS protein PSF1 C-terminal" evidence="2">
    <location>
        <begin position="148"/>
        <end position="198"/>
    </location>
</feature>
<dbReference type="EMBL" id="CH991555">
    <property type="protein sequence ID" value="EDQ88369.1"/>
    <property type="molecule type" value="Genomic_DNA"/>
</dbReference>
<dbReference type="InterPro" id="IPR056783">
    <property type="entry name" value="PSF1_C"/>
</dbReference>
<name>A9V2G1_MONBE</name>
<dbReference type="Proteomes" id="UP000001357">
    <property type="component" value="Unassembled WGS sequence"/>
</dbReference>
<accession>A9V2G1</accession>
<dbReference type="InParanoid" id="A9V2G1"/>
<evidence type="ECO:0000313" key="3">
    <source>
        <dbReference type="EMBL" id="EDQ88369.1"/>
    </source>
</evidence>
<reference evidence="3 4" key="1">
    <citation type="journal article" date="2008" name="Nature">
        <title>The genome of the choanoflagellate Monosiga brevicollis and the origin of metazoans.</title>
        <authorList>
            <consortium name="JGI Sequencing"/>
            <person name="King N."/>
            <person name="Westbrook M.J."/>
            <person name="Young S.L."/>
            <person name="Kuo A."/>
            <person name="Abedin M."/>
            <person name="Chapman J."/>
            <person name="Fairclough S."/>
            <person name="Hellsten U."/>
            <person name="Isogai Y."/>
            <person name="Letunic I."/>
            <person name="Marr M."/>
            <person name="Pincus D."/>
            <person name="Putnam N."/>
            <person name="Rokas A."/>
            <person name="Wright K.J."/>
            <person name="Zuzow R."/>
            <person name="Dirks W."/>
            <person name="Good M."/>
            <person name="Goodstein D."/>
            <person name="Lemons D."/>
            <person name="Li W."/>
            <person name="Lyons J.B."/>
            <person name="Morris A."/>
            <person name="Nichols S."/>
            <person name="Richter D.J."/>
            <person name="Salamov A."/>
            <person name="Bork P."/>
            <person name="Lim W.A."/>
            <person name="Manning G."/>
            <person name="Miller W.T."/>
            <person name="McGinnis W."/>
            <person name="Shapiro H."/>
            <person name="Tjian R."/>
            <person name="Grigoriev I.V."/>
            <person name="Rokhsar D."/>
        </authorList>
    </citation>
    <scope>NUCLEOTIDE SEQUENCE [LARGE SCALE GENOMIC DNA]</scope>
    <source>
        <strain evidence="4">MX1 / ATCC 50154</strain>
    </source>
</reference>
<dbReference type="STRING" id="81824.A9V2G1"/>
<dbReference type="PANTHER" id="PTHR12914">
    <property type="entry name" value="PARTNER OF SLD5"/>
    <property type="match status" value="1"/>
</dbReference>
<gene>
    <name evidence="3" type="ORF">MONBRDRAFT_32908</name>
</gene>
<dbReference type="CDD" id="cd11710">
    <property type="entry name" value="GINS_A_psf1"/>
    <property type="match status" value="1"/>
</dbReference>
<dbReference type="InterPro" id="IPR036224">
    <property type="entry name" value="GINS_bundle-like_dom_sf"/>
</dbReference>
<dbReference type="PANTHER" id="PTHR12914:SF2">
    <property type="entry name" value="DNA REPLICATION COMPLEX GINS PROTEIN PSF1"/>
    <property type="match status" value="1"/>
</dbReference>
<keyword evidence="4" id="KW-1185">Reference proteome</keyword>
<sequence>MADNADARSDATGGDLGTPGASQAETMTDHVLAEIKDIDLRASASVELVRELVRAAEHTLPFYNEDRIKEIVGEMRKLERSARAMVEYNRAHKLQDLRWTLGAALPTHIRPLCSESERNFANQYNRVLGSYTNAYEDLDLTTTLKPPKEATITVRVLDTIGEVDFGDGQTVNLIKGTQHLMRRADAELLIRQGRLEHVV</sequence>
<dbReference type="GeneID" id="5892044"/>